<dbReference type="AlphaFoldDB" id="A0A7S4UCN6"/>
<dbReference type="EMBL" id="HBKN01047247">
    <property type="protein sequence ID" value="CAE2337157.1"/>
    <property type="molecule type" value="Transcribed_RNA"/>
</dbReference>
<dbReference type="Pfam" id="PF11360">
    <property type="entry name" value="DUF3110"/>
    <property type="match status" value="1"/>
</dbReference>
<evidence type="ECO:0000313" key="3">
    <source>
        <dbReference type="EMBL" id="CAE2337157.1"/>
    </source>
</evidence>
<sequence length="240" mass="26748">MKKLSASLALFFAFLLCEPQADAFSPALVLRGRGRLTPAEAARQPLPTAFTSKPVDGRGASSARQMTSSAFGFGENFFGEERFSLPDLDESWLKLNKIFVLIFNPRSDNEGIYTLQVRAKDGKLINTVVFFEEEEDAIRYAGLLEAQDFPSPHIEPLDPREIKGFADESGYLTTFIRAGTLFFPPEAVKDPRELLMQLSENGKGGGEGAKQKQKERDQEDGIDYDAMRSRLEALYGKDHL</sequence>
<feature type="compositionally biased region" description="Basic and acidic residues" evidence="1">
    <location>
        <begin position="209"/>
        <end position="223"/>
    </location>
</feature>
<organism evidence="3">
    <name type="scientific">Guillardia theta</name>
    <name type="common">Cryptophyte</name>
    <name type="synonym">Cryptomonas phi</name>
    <dbReference type="NCBI Taxonomy" id="55529"/>
    <lineage>
        <taxon>Eukaryota</taxon>
        <taxon>Cryptophyceae</taxon>
        <taxon>Pyrenomonadales</taxon>
        <taxon>Geminigeraceae</taxon>
        <taxon>Guillardia</taxon>
    </lineage>
</organism>
<feature type="region of interest" description="Disordered" evidence="1">
    <location>
        <begin position="198"/>
        <end position="223"/>
    </location>
</feature>
<evidence type="ECO:0000256" key="1">
    <source>
        <dbReference type="SAM" id="MobiDB-lite"/>
    </source>
</evidence>
<name>A0A7S4UCN6_GUITH</name>
<accession>A0A7S4UCN6</accession>
<feature type="chain" id="PRO_5030760247" evidence="2">
    <location>
        <begin position="24"/>
        <end position="240"/>
    </location>
</feature>
<protein>
    <submittedName>
        <fullName evidence="3">Uncharacterized protein</fullName>
    </submittedName>
</protein>
<gene>
    <name evidence="3" type="ORF">GTHE00462_LOCUS36871</name>
</gene>
<reference evidence="3" key="1">
    <citation type="submission" date="2021-01" db="EMBL/GenBank/DDBJ databases">
        <authorList>
            <person name="Corre E."/>
            <person name="Pelletier E."/>
            <person name="Niang G."/>
            <person name="Scheremetjew M."/>
            <person name="Finn R."/>
            <person name="Kale V."/>
            <person name="Holt S."/>
            <person name="Cochrane G."/>
            <person name="Meng A."/>
            <person name="Brown T."/>
            <person name="Cohen L."/>
        </authorList>
    </citation>
    <scope>NUCLEOTIDE SEQUENCE</scope>
    <source>
        <strain evidence="3">CCMP 2712</strain>
    </source>
</reference>
<keyword evidence="2" id="KW-0732">Signal</keyword>
<dbReference type="InterPro" id="IPR021503">
    <property type="entry name" value="DUF3110"/>
</dbReference>
<feature type="signal peptide" evidence="2">
    <location>
        <begin position="1"/>
        <end position="23"/>
    </location>
</feature>
<evidence type="ECO:0000256" key="2">
    <source>
        <dbReference type="SAM" id="SignalP"/>
    </source>
</evidence>
<proteinExistence type="predicted"/>